<evidence type="ECO:0000256" key="4">
    <source>
        <dbReference type="ARBA" id="ARBA00022840"/>
    </source>
</evidence>
<feature type="region of interest" description="Disordered" evidence="5">
    <location>
        <begin position="1184"/>
        <end position="1223"/>
    </location>
</feature>
<feature type="domain" description="Helicase C-terminal" evidence="7">
    <location>
        <begin position="1227"/>
        <end position="1383"/>
    </location>
</feature>
<feature type="compositionally biased region" description="Low complexity" evidence="5">
    <location>
        <begin position="416"/>
        <end position="426"/>
    </location>
</feature>
<keyword evidence="2 8" id="KW-0378">Hydrolase</keyword>
<feature type="region of interest" description="Disordered" evidence="5">
    <location>
        <begin position="400"/>
        <end position="426"/>
    </location>
</feature>
<keyword evidence="9" id="KW-1185">Reference proteome</keyword>
<dbReference type="Pfam" id="PF26076">
    <property type="entry name" value="WHD_DDX60"/>
    <property type="match status" value="1"/>
</dbReference>
<dbReference type="PROSITE" id="PS51194">
    <property type="entry name" value="HELICASE_CTER"/>
    <property type="match status" value="1"/>
</dbReference>
<evidence type="ECO:0000256" key="5">
    <source>
        <dbReference type="SAM" id="MobiDB-lite"/>
    </source>
</evidence>
<evidence type="ECO:0000256" key="3">
    <source>
        <dbReference type="ARBA" id="ARBA00022806"/>
    </source>
</evidence>
<keyword evidence="3" id="KW-0347">Helicase</keyword>
<feature type="domain" description="Helicase ATP-binding" evidence="6">
    <location>
        <begin position="764"/>
        <end position="934"/>
    </location>
</feature>
<dbReference type="InterPro" id="IPR059032">
    <property type="entry name" value="WHD_DDX60"/>
</dbReference>
<dbReference type="PROSITE" id="PS51192">
    <property type="entry name" value="HELICASE_ATP_BIND_1"/>
    <property type="match status" value="1"/>
</dbReference>
<evidence type="ECO:0000256" key="1">
    <source>
        <dbReference type="ARBA" id="ARBA00022741"/>
    </source>
</evidence>
<keyword evidence="4" id="KW-0067">ATP-binding</keyword>
<dbReference type="GO" id="GO:0005737">
    <property type="term" value="C:cytoplasm"/>
    <property type="evidence" value="ECO:0007669"/>
    <property type="project" value="TreeGrafter"/>
</dbReference>
<evidence type="ECO:0000259" key="6">
    <source>
        <dbReference type="PROSITE" id="PS51192"/>
    </source>
</evidence>
<accession>A0A2V1DM31</accession>
<dbReference type="CDD" id="cd18025">
    <property type="entry name" value="DEXHc_DDX60"/>
    <property type="match status" value="1"/>
</dbReference>
<dbReference type="Gene3D" id="3.40.50.300">
    <property type="entry name" value="P-loop containing nucleotide triphosphate hydrolases"/>
    <property type="match status" value="2"/>
</dbReference>
<dbReference type="SMART" id="SM00490">
    <property type="entry name" value="HELICc"/>
    <property type="match status" value="1"/>
</dbReference>
<dbReference type="SUPFAM" id="SSF52540">
    <property type="entry name" value="P-loop containing nucleoside triphosphate hydrolases"/>
    <property type="match status" value="1"/>
</dbReference>
<dbReference type="CDD" id="cd18795">
    <property type="entry name" value="SF2_C_Ski2"/>
    <property type="match status" value="1"/>
</dbReference>
<feature type="compositionally biased region" description="Basic and acidic residues" evidence="5">
    <location>
        <begin position="1088"/>
        <end position="1097"/>
    </location>
</feature>
<protein>
    <submittedName>
        <fullName evidence="8">P-loop containing nucleoside triphosphate hydrolase protein</fullName>
    </submittedName>
</protein>
<dbReference type="GO" id="GO:0004386">
    <property type="term" value="F:helicase activity"/>
    <property type="evidence" value="ECO:0007669"/>
    <property type="project" value="UniProtKB-KW"/>
</dbReference>
<dbReference type="Proteomes" id="UP000244855">
    <property type="component" value="Unassembled WGS sequence"/>
</dbReference>
<keyword evidence="1" id="KW-0547">Nucleotide-binding</keyword>
<reference evidence="8 9" key="1">
    <citation type="journal article" date="2018" name="Sci. Rep.">
        <title>Comparative genomics provides insights into the lifestyle and reveals functional heterogeneity of dark septate endophytic fungi.</title>
        <authorList>
            <person name="Knapp D.G."/>
            <person name="Nemeth J.B."/>
            <person name="Barry K."/>
            <person name="Hainaut M."/>
            <person name="Henrissat B."/>
            <person name="Johnson J."/>
            <person name="Kuo A."/>
            <person name="Lim J.H.P."/>
            <person name="Lipzen A."/>
            <person name="Nolan M."/>
            <person name="Ohm R.A."/>
            <person name="Tamas L."/>
            <person name="Grigoriev I.V."/>
            <person name="Spatafora J.W."/>
            <person name="Nagy L.G."/>
            <person name="Kovacs G.M."/>
        </authorList>
    </citation>
    <scope>NUCLEOTIDE SEQUENCE [LARGE SCALE GENOMIC DNA]</scope>
    <source>
        <strain evidence="8 9">DSE2036</strain>
    </source>
</reference>
<feature type="compositionally biased region" description="Acidic residues" evidence="5">
    <location>
        <begin position="1098"/>
        <end position="1110"/>
    </location>
</feature>
<feature type="compositionally biased region" description="Basic and acidic residues" evidence="5">
    <location>
        <begin position="534"/>
        <end position="544"/>
    </location>
</feature>
<dbReference type="EMBL" id="KZ805395">
    <property type="protein sequence ID" value="PVH99267.1"/>
    <property type="molecule type" value="Genomic_DNA"/>
</dbReference>
<dbReference type="InterPro" id="IPR011545">
    <property type="entry name" value="DEAD/DEAH_box_helicase_dom"/>
</dbReference>
<evidence type="ECO:0000256" key="2">
    <source>
        <dbReference type="ARBA" id="ARBA00022801"/>
    </source>
</evidence>
<feature type="region of interest" description="Disordered" evidence="5">
    <location>
        <begin position="526"/>
        <end position="566"/>
    </location>
</feature>
<dbReference type="Pfam" id="PF23002">
    <property type="entry name" value="PIN-like_DDX60"/>
    <property type="match status" value="1"/>
</dbReference>
<dbReference type="InterPro" id="IPR001650">
    <property type="entry name" value="Helicase_C-like"/>
</dbReference>
<dbReference type="InterPro" id="IPR055124">
    <property type="entry name" value="PIN-like_DDX60"/>
</dbReference>
<dbReference type="GO" id="GO:0016787">
    <property type="term" value="F:hydrolase activity"/>
    <property type="evidence" value="ECO:0007669"/>
    <property type="project" value="UniProtKB-KW"/>
</dbReference>
<dbReference type="Pfam" id="PF00271">
    <property type="entry name" value="Helicase_C"/>
    <property type="match status" value="1"/>
</dbReference>
<feature type="compositionally biased region" description="Basic residues" evidence="5">
    <location>
        <begin position="1184"/>
        <end position="1194"/>
    </location>
</feature>
<evidence type="ECO:0000259" key="7">
    <source>
        <dbReference type="PROSITE" id="PS51194"/>
    </source>
</evidence>
<dbReference type="STRING" id="97972.A0A2V1DM31"/>
<dbReference type="GO" id="GO:0003676">
    <property type="term" value="F:nucleic acid binding"/>
    <property type="evidence" value="ECO:0007669"/>
    <property type="project" value="InterPro"/>
</dbReference>
<dbReference type="InterPro" id="IPR052431">
    <property type="entry name" value="SKI2_subfamily_helicases"/>
</dbReference>
<dbReference type="InterPro" id="IPR027417">
    <property type="entry name" value="P-loop_NTPase"/>
</dbReference>
<gene>
    <name evidence="8" type="ORF">DM02DRAFT_672760</name>
</gene>
<dbReference type="OrthoDB" id="2320933at2759"/>
<evidence type="ECO:0000313" key="9">
    <source>
        <dbReference type="Proteomes" id="UP000244855"/>
    </source>
</evidence>
<dbReference type="PANTHER" id="PTHR44533:SF4">
    <property type="entry name" value="DEAD_H RNA HELICASE, PUTATIVE-RELATED"/>
    <property type="match status" value="1"/>
</dbReference>
<dbReference type="FunFam" id="3.40.50.300:FF:001039">
    <property type="entry name" value="ATP-dependent RNA helicase DDX60"/>
    <property type="match status" value="1"/>
</dbReference>
<evidence type="ECO:0000313" key="8">
    <source>
        <dbReference type="EMBL" id="PVH99267.1"/>
    </source>
</evidence>
<dbReference type="InterPro" id="IPR014001">
    <property type="entry name" value="Helicase_ATP-bd"/>
</dbReference>
<organism evidence="8 9">
    <name type="scientific">Periconia macrospinosa</name>
    <dbReference type="NCBI Taxonomy" id="97972"/>
    <lineage>
        <taxon>Eukaryota</taxon>
        <taxon>Fungi</taxon>
        <taxon>Dikarya</taxon>
        <taxon>Ascomycota</taxon>
        <taxon>Pezizomycotina</taxon>
        <taxon>Dothideomycetes</taxon>
        <taxon>Pleosporomycetidae</taxon>
        <taxon>Pleosporales</taxon>
        <taxon>Massarineae</taxon>
        <taxon>Periconiaceae</taxon>
        <taxon>Periconia</taxon>
    </lineage>
</organism>
<feature type="compositionally biased region" description="Basic and acidic residues" evidence="5">
    <location>
        <begin position="1195"/>
        <end position="1209"/>
    </location>
</feature>
<dbReference type="Pfam" id="PF00270">
    <property type="entry name" value="DEAD"/>
    <property type="match status" value="1"/>
</dbReference>
<dbReference type="SMART" id="SM00487">
    <property type="entry name" value="DEXDc"/>
    <property type="match status" value="1"/>
</dbReference>
<dbReference type="PANTHER" id="PTHR44533">
    <property type="entry name" value="DEAD/H RNA HELICASE, PUTATIVE-RELATED"/>
    <property type="match status" value="1"/>
</dbReference>
<sequence length="1814" mass="204363">MTSANTSSDAATPPAALTWYSKVFSRRLDLIGDYVGNNFFLIDGNSLLLHCFSDEHIDFSQGFQLLHATWAVERFLKDLIRRRCHFHIAFLDQYRELCVPSFVSDEAQRERFLLASAAIIRHLRANLPQTHPETSVKVFESVFADEFANYLRDVEFFFVLAHDGAFPEALRKRYLLRNNLDASQDEVDDEANQREQETKTAFRQIIHWFMSGGMSVALINGISFQDTKVMSNVLEHRNVESGVPLTIDFQNDSIDEPRPNYLKRSFWEKMNGNGDAKLSERQYISLLVLSALLHGEVISSEFADAFLRHSALISQLHLSERFVEAEGLDEEASDMLQEFCEEASLVLSSEEWAINMRDWECICDVADLVDGRLLAACLKNKGVGRNESYEALSKAMAATGSDVAGRDETSQKPNGTDSQTTPSQTSAASYAVLPFSNNVIDPHLEPIKISIDRSGEIPPATTSQIFREATHWHNSKRPMDPKIREDQIASSAKQMKKVLRRNQFFMAEMTTYAASLTNSVGRTLEPEIITTGAKPEKKETENTKGKPAPKANQNPKGGKKGAPSRKETMLAQIAKDKSRKDEASADTIVAGWRVTCDNLEKEPTAMARFQKAKQYLAALTEFKKNVLEAEIRLYLLHNRLTMWVQLCKNDKKEENQHIAAGVYESLLSLSQLRRPVTKTITLCLEKTIKELGLPKVPLPTPTENDRKLAFKFVLSNTSGVSLALPTDSITFQLSYCGPYLDRSMDSAPDSRVPFEPDAWQRKVLDEIDARRSLLVVAPTSAGKTFISFYAMQQVLASNDDDVLVYVAPTKALVNQIAAEVQGRFSKTYKYGGNSVWGIHTRDYRINNPTGCQILVTVPHILQIMLLAPSNAGSWAKRVKWIIFDEVHCIGQAEDGQVWEQLLLMAPCPIIALSATIGNPEEFSDWLTSTQEAVGNTLTMVRHPHRYSDLRKFQYTPMGATEFQGLPESRAFARLGLDDEAFSFLHPVTSLINRSRGIPDDFSLEAADCLTLWQTLSKYQSANYPVDKSLDPKVALPPIIKKLDIIKWEKSLKQVLKSWMSDPDSPFESVVKELGKSVQKSDFSLDNSKALEQKKDVNDGEDEDEKEPEDTFDAESILPMLVRLHEQDALPGIIFNYDRGLCEKICLTLLDQLETAETRWKETSPKWKSDLKKWEEYKAIMAKANKRNPPKLSKKKGNDEDGLTKEDIARDGANNEANPWASFDPERPVDRFHFADNKKLTREELDVYERELIRRDVSEWLLRALRRGIGVHHAGMNRKYRQVCEMLFRRGYLRVVVATGTLALGINMPCKTVVFSGDSVFLTALNYRQAAGRAGRRGFDMLGNVVFHGISGSKIHRLVSSRLPDINGHFPITTTLVLRLFTLLNESNQAPVAIRAVNALLSQPRLYLGGEESKLTVLHFLRFSIEYLRKQYLLGPRGEPINLAGVVSHLYYTESSSFAFHALVKEGFFHRLCNNFDTQREAVLQEMILVMAHLFGRQPCKYADREYIENVVKRSPSIVFLPPMPEDASEILKKHNQSTLGIYKGYVKTFAEQNIHEPEDALPLTNMEIKGDSNMKSSSDLGRRAPPIVRSPFVALSGYTDDDIDSIHDLCSTVRSGIFLEEAIVPYVGVHNEKSDMPLNAYLYDFYNHGDVKALAVANRIRRGDVWFVLNDFSMVLATIVTSLSNFMNLSSDSELDVRGEGEGVEEAQEDKLLPDDSGYETGSTISAASRGPAARNVLPVQVKKKKKVAESWDDDADEEDLQAERAAKAERVEAELRALEEKPAWEEGQGLLNVLKAFKALKEEFDTKFRAMWA</sequence>
<name>A0A2V1DM31_9PLEO</name>
<dbReference type="GO" id="GO:0005524">
    <property type="term" value="F:ATP binding"/>
    <property type="evidence" value="ECO:0007669"/>
    <property type="project" value="UniProtKB-KW"/>
</dbReference>
<feature type="region of interest" description="Disordered" evidence="5">
    <location>
        <begin position="1088"/>
        <end position="1110"/>
    </location>
</feature>
<proteinExistence type="predicted"/>